<dbReference type="PANTHER" id="PTHR43377:SF6">
    <property type="entry name" value="GFO_IDH_MOCA-LIKE OXIDOREDUCTASE N-TERMINAL DOMAIN-CONTAINING PROTEIN"/>
    <property type="match status" value="1"/>
</dbReference>
<dbReference type="AlphaFoldDB" id="A0A9D2KDR5"/>
<name>A0A9D2KDR5_9BACT</name>
<dbReference type="Gene3D" id="3.40.50.720">
    <property type="entry name" value="NAD(P)-binding Rossmann-like Domain"/>
    <property type="match status" value="1"/>
</dbReference>
<dbReference type="InterPro" id="IPR051450">
    <property type="entry name" value="Gfo/Idh/MocA_Oxidoreductases"/>
</dbReference>
<accession>A0A9D2KDR5</accession>
<dbReference type="Proteomes" id="UP000824176">
    <property type="component" value="Unassembled WGS sequence"/>
</dbReference>
<protein>
    <submittedName>
        <fullName evidence="2">Gfo/Idh/MocA family oxidoreductase</fullName>
    </submittedName>
</protein>
<dbReference type="InterPro" id="IPR000683">
    <property type="entry name" value="Gfo/Idh/MocA-like_OxRdtase_N"/>
</dbReference>
<feature type="domain" description="Gfo/Idh/MocA-like oxidoreductase N-terminal" evidence="1">
    <location>
        <begin position="48"/>
        <end position="119"/>
    </location>
</feature>
<dbReference type="PANTHER" id="PTHR43377">
    <property type="entry name" value="BILIVERDIN REDUCTASE A"/>
    <property type="match status" value="1"/>
</dbReference>
<dbReference type="SUPFAM" id="SSF51735">
    <property type="entry name" value="NAD(P)-binding Rossmann-fold domains"/>
    <property type="match status" value="1"/>
</dbReference>
<evidence type="ECO:0000313" key="2">
    <source>
        <dbReference type="EMBL" id="HIZ90308.1"/>
    </source>
</evidence>
<dbReference type="EMBL" id="DXAQ01000150">
    <property type="protein sequence ID" value="HIZ90308.1"/>
    <property type="molecule type" value="Genomic_DNA"/>
</dbReference>
<reference evidence="2" key="1">
    <citation type="journal article" date="2021" name="PeerJ">
        <title>Extensive microbial diversity within the chicken gut microbiome revealed by metagenomics and culture.</title>
        <authorList>
            <person name="Gilroy R."/>
            <person name="Ravi A."/>
            <person name="Getino M."/>
            <person name="Pursley I."/>
            <person name="Horton D.L."/>
            <person name="Alikhan N.F."/>
            <person name="Baker D."/>
            <person name="Gharbi K."/>
            <person name="Hall N."/>
            <person name="Watson M."/>
            <person name="Adriaenssens E.M."/>
            <person name="Foster-Nyarko E."/>
            <person name="Jarju S."/>
            <person name="Secka A."/>
            <person name="Antonio M."/>
            <person name="Oren A."/>
            <person name="Chaudhuri R.R."/>
            <person name="La Ragione R."/>
            <person name="Hildebrand F."/>
            <person name="Pallen M.J."/>
        </authorList>
    </citation>
    <scope>NUCLEOTIDE SEQUENCE</scope>
    <source>
        <strain evidence="2">ChiW4-1371</strain>
    </source>
</reference>
<sequence length="312" mass="35851">MHIGMYGFGYWGSGPIFKALIQNEYIDKITIYTLSSNPHIGSIPNKHIYFTHNESDILLNNDIKAVIIATPAHTHYDIAKKTLIAGKHILVEKPFTLSYNHAVELLNIAQNIGLSIMIDYTFIYTESINFIKDYLNSNKLNIISNYDSYRLSSINNNLNYSIAWDLAIHDISILYYLGYKYPKTIQAINCSKNENSSDMFINIQYNNIIASIHISNFYPEKIRTIYFLGNNKVIKYCDNTQDKLIIYDKSDCSVTKPILSNTDAVCNMLNYFVNCVKKNIKITDNDAILTPVKILELINKSLNNNYEVIKYE</sequence>
<dbReference type="Gene3D" id="3.30.360.10">
    <property type="entry name" value="Dihydrodipicolinate Reductase, domain 2"/>
    <property type="match status" value="1"/>
</dbReference>
<dbReference type="GO" id="GO:0000166">
    <property type="term" value="F:nucleotide binding"/>
    <property type="evidence" value="ECO:0007669"/>
    <property type="project" value="InterPro"/>
</dbReference>
<dbReference type="SUPFAM" id="SSF55347">
    <property type="entry name" value="Glyceraldehyde-3-phosphate dehydrogenase-like, C-terminal domain"/>
    <property type="match status" value="1"/>
</dbReference>
<evidence type="ECO:0000313" key="3">
    <source>
        <dbReference type="Proteomes" id="UP000824176"/>
    </source>
</evidence>
<evidence type="ECO:0000259" key="1">
    <source>
        <dbReference type="Pfam" id="PF01408"/>
    </source>
</evidence>
<proteinExistence type="predicted"/>
<dbReference type="Pfam" id="PF01408">
    <property type="entry name" value="GFO_IDH_MocA"/>
    <property type="match status" value="1"/>
</dbReference>
<organism evidence="2 3">
    <name type="scientific">Candidatus Mucispirillum faecigallinarum</name>
    <dbReference type="NCBI Taxonomy" id="2838699"/>
    <lineage>
        <taxon>Bacteria</taxon>
        <taxon>Pseudomonadati</taxon>
        <taxon>Deferribacterota</taxon>
        <taxon>Deferribacteres</taxon>
        <taxon>Deferribacterales</taxon>
        <taxon>Mucispirillaceae</taxon>
        <taxon>Mucispirillum</taxon>
    </lineage>
</organism>
<gene>
    <name evidence="2" type="ORF">H9804_10210</name>
</gene>
<reference evidence="2" key="2">
    <citation type="submission" date="2021-04" db="EMBL/GenBank/DDBJ databases">
        <authorList>
            <person name="Gilroy R."/>
        </authorList>
    </citation>
    <scope>NUCLEOTIDE SEQUENCE</scope>
    <source>
        <strain evidence="2">ChiW4-1371</strain>
    </source>
</reference>
<dbReference type="InterPro" id="IPR036291">
    <property type="entry name" value="NAD(P)-bd_dom_sf"/>
</dbReference>
<comment type="caution">
    <text evidence="2">The sequence shown here is derived from an EMBL/GenBank/DDBJ whole genome shotgun (WGS) entry which is preliminary data.</text>
</comment>